<dbReference type="InterPro" id="IPR017438">
    <property type="entry name" value="ATP-NAD_kinase_N"/>
</dbReference>
<dbReference type="Pfam" id="PF00781">
    <property type="entry name" value="DAGK_cat"/>
    <property type="match status" value="1"/>
</dbReference>
<evidence type="ECO:0000313" key="5">
    <source>
        <dbReference type="WBParaSite" id="GPUH_0000571701-mRNA-1"/>
    </source>
</evidence>
<reference evidence="3 4" key="2">
    <citation type="submission" date="2018-11" db="EMBL/GenBank/DDBJ databases">
        <authorList>
            <consortium name="Pathogen Informatics"/>
        </authorList>
    </citation>
    <scope>NUCLEOTIDE SEQUENCE [LARGE SCALE GENOMIC DNA]</scope>
</reference>
<gene>
    <name evidence="3" type="ORF">GPUH_LOCUS5711</name>
</gene>
<proteinExistence type="predicted"/>
<sequence length="177" mass="19899">EVIAVSCSWCKRSYHNKVGCFSSHCFEESCDRGDLKEMIVPPTWIQLTNPSKTRSKKSAGKRKRRRVFTVRPQPAPDDGRIWPSQPLLVFVNPKSGGNKGSKMLNTLCWLLNPRQVFDINALKGPQFGLNMFKKVAASLRLLVCGGDGTVGWILSTLDKVCFFFDLKIFFANETSNP</sequence>
<dbReference type="WBParaSite" id="GPUH_0000571701-mRNA-1">
    <property type="protein sequence ID" value="GPUH_0000571701-mRNA-1"/>
    <property type="gene ID" value="GPUH_0000571701"/>
</dbReference>
<name>A0A183DAG8_9BILA</name>
<dbReference type="Proteomes" id="UP000271098">
    <property type="component" value="Unassembled WGS sequence"/>
</dbReference>
<dbReference type="SUPFAM" id="SSF111331">
    <property type="entry name" value="NAD kinase/diacylglycerol kinase-like"/>
    <property type="match status" value="1"/>
</dbReference>
<dbReference type="InterPro" id="IPR037607">
    <property type="entry name" value="DGK"/>
</dbReference>
<evidence type="ECO:0000259" key="2">
    <source>
        <dbReference type="PROSITE" id="PS50146"/>
    </source>
</evidence>
<dbReference type="Gene3D" id="3.40.50.10330">
    <property type="entry name" value="Probable inorganic polyphosphate/atp-NAD kinase, domain 1"/>
    <property type="match status" value="1"/>
</dbReference>
<dbReference type="InterPro" id="IPR001206">
    <property type="entry name" value="Diacylglycerol_kinase_cat_dom"/>
</dbReference>
<accession>A0A183DAG8</accession>
<dbReference type="GO" id="GO:0007165">
    <property type="term" value="P:signal transduction"/>
    <property type="evidence" value="ECO:0007669"/>
    <property type="project" value="InterPro"/>
</dbReference>
<feature type="compositionally biased region" description="Basic residues" evidence="1">
    <location>
        <begin position="53"/>
        <end position="68"/>
    </location>
</feature>
<dbReference type="SMART" id="SM00046">
    <property type="entry name" value="DAGKc"/>
    <property type="match status" value="1"/>
</dbReference>
<reference evidence="5" key="1">
    <citation type="submission" date="2016-06" db="UniProtKB">
        <authorList>
            <consortium name="WormBaseParasite"/>
        </authorList>
    </citation>
    <scope>IDENTIFICATION</scope>
</reference>
<organism evidence="5">
    <name type="scientific">Gongylonema pulchrum</name>
    <dbReference type="NCBI Taxonomy" id="637853"/>
    <lineage>
        <taxon>Eukaryota</taxon>
        <taxon>Metazoa</taxon>
        <taxon>Ecdysozoa</taxon>
        <taxon>Nematoda</taxon>
        <taxon>Chromadorea</taxon>
        <taxon>Rhabditida</taxon>
        <taxon>Spirurina</taxon>
        <taxon>Spiruromorpha</taxon>
        <taxon>Spiruroidea</taxon>
        <taxon>Gongylonematidae</taxon>
        <taxon>Gongylonema</taxon>
    </lineage>
</organism>
<dbReference type="PANTHER" id="PTHR11255:SF80">
    <property type="entry name" value="EYE-SPECIFIC DIACYLGLYCEROL KINASE"/>
    <property type="match status" value="1"/>
</dbReference>
<dbReference type="EMBL" id="UYRT01012446">
    <property type="protein sequence ID" value="VDK51873.1"/>
    <property type="molecule type" value="Genomic_DNA"/>
</dbReference>
<dbReference type="InterPro" id="IPR016064">
    <property type="entry name" value="NAD/diacylglycerol_kinase_sf"/>
</dbReference>
<evidence type="ECO:0000313" key="4">
    <source>
        <dbReference type="Proteomes" id="UP000271098"/>
    </source>
</evidence>
<dbReference type="GO" id="GO:0005886">
    <property type="term" value="C:plasma membrane"/>
    <property type="evidence" value="ECO:0007669"/>
    <property type="project" value="TreeGrafter"/>
</dbReference>
<dbReference type="PANTHER" id="PTHR11255">
    <property type="entry name" value="DIACYLGLYCEROL KINASE"/>
    <property type="match status" value="1"/>
</dbReference>
<feature type="domain" description="DAGKc" evidence="2">
    <location>
        <begin position="82"/>
        <end position="177"/>
    </location>
</feature>
<protein>
    <submittedName>
        <fullName evidence="5">DAGKc domain-containing protein</fullName>
    </submittedName>
</protein>
<dbReference type="OrthoDB" id="242257at2759"/>
<keyword evidence="4" id="KW-1185">Reference proteome</keyword>
<feature type="region of interest" description="Disordered" evidence="1">
    <location>
        <begin position="48"/>
        <end position="76"/>
    </location>
</feature>
<dbReference type="AlphaFoldDB" id="A0A183DAG8"/>
<dbReference type="GO" id="GO:0004143">
    <property type="term" value="F:ATP-dependent diacylglycerol kinase activity"/>
    <property type="evidence" value="ECO:0007669"/>
    <property type="project" value="InterPro"/>
</dbReference>
<evidence type="ECO:0000256" key="1">
    <source>
        <dbReference type="SAM" id="MobiDB-lite"/>
    </source>
</evidence>
<dbReference type="PROSITE" id="PS50146">
    <property type="entry name" value="DAGK"/>
    <property type="match status" value="1"/>
</dbReference>
<evidence type="ECO:0000313" key="3">
    <source>
        <dbReference type="EMBL" id="VDK51873.1"/>
    </source>
</evidence>